<protein>
    <submittedName>
        <fullName evidence="2">Iron complex transport system substrate-binding protein</fullName>
    </submittedName>
</protein>
<evidence type="ECO:0000259" key="1">
    <source>
        <dbReference type="PROSITE" id="PS50983"/>
    </source>
</evidence>
<dbReference type="PANTHER" id="PTHR42860">
    <property type="entry name" value="VITAMIN B12-BINDING PROTEIN"/>
    <property type="match status" value="1"/>
</dbReference>
<dbReference type="Proteomes" id="UP000585638">
    <property type="component" value="Unassembled WGS sequence"/>
</dbReference>
<dbReference type="SUPFAM" id="SSF53807">
    <property type="entry name" value="Helical backbone' metal receptor"/>
    <property type="match status" value="1"/>
</dbReference>
<organism evidence="2 3">
    <name type="scientific">Kutzneria kofuensis</name>
    <dbReference type="NCBI Taxonomy" id="103725"/>
    <lineage>
        <taxon>Bacteria</taxon>
        <taxon>Bacillati</taxon>
        <taxon>Actinomycetota</taxon>
        <taxon>Actinomycetes</taxon>
        <taxon>Pseudonocardiales</taxon>
        <taxon>Pseudonocardiaceae</taxon>
        <taxon>Kutzneria</taxon>
    </lineage>
</organism>
<evidence type="ECO:0000313" key="2">
    <source>
        <dbReference type="EMBL" id="MBB5890583.1"/>
    </source>
</evidence>
<dbReference type="InterPro" id="IPR002491">
    <property type="entry name" value="ABC_transptr_periplasmic_BD"/>
</dbReference>
<dbReference type="Pfam" id="PF01497">
    <property type="entry name" value="Peripla_BP_2"/>
    <property type="match status" value="1"/>
</dbReference>
<comment type="caution">
    <text evidence="2">The sequence shown here is derived from an EMBL/GenBank/DDBJ whole genome shotgun (WGS) entry which is preliminary data.</text>
</comment>
<reference evidence="2 3" key="1">
    <citation type="submission" date="2020-08" db="EMBL/GenBank/DDBJ databases">
        <title>Sequencing the genomes of 1000 actinobacteria strains.</title>
        <authorList>
            <person name="Klenk H.-P."/>
        </authorList>
    </citation>
    <scope>NUCLEOTIDE SEQUENCE [LARGE SCALE GENOMIC DNA]</scope>
    <source>
        <strain evidence="2 3">DSM 43851</strain>
    </source>
</reference>
<dbReference type="RefSeq" id="WP_184860135.1">
    <property type="nucleotide sequence ID" value="NZ_JACHIR010000001.1"/>
</dbReference>
<gene>
    <name evidence="2" type="ORF">BJ998_001779</name>
</gene>
<accession>A0A7W9KE83</accession>
<dbReference type="PROSITE" id="PS50983">
    <property type="entry name" value="FE_B12_PBP"/>
    <property type="match status" value="1"/>
</dbReference>
<dbReference type="AlphaFoldDB" id="A0A7W9KE83"/>
<evidence type="ECO:0000313" key="3">
    <source>
        <dbReference type="Proteomes" id="UP000585638"/>
    </source>
</evidence>
<dbReference type="Gene3D" id="3.40.50.1980">
    <property type="entry name" value="Nitrogenase molybdenum iron protein domain"/>
    <property type="match status" value="2"/>
</dbReference>
<name>A0A7W9KE83_9PSEU</name>
<keyword evidence="3" id="KW-1185">Reference proteome</keyword>
<feature type="domain" description="Fe/B12 periplasmic-binding" evidence="1">
    <location>
        <begin position="2"/>
        <end position="277"/>
    </location>
</feature>
<proteinExistence type="predicted"/>
<dbReference type="InterPro" id="IPR051030">
    <property type="entry name" value="Vitamin_B12-ABC_binding"/>
</dbReference>
<dbReference type="PANTHER" id="PTHR42860:SF1">
    <property type="entry name" value="VITAMIN B12-BINDING PROTEIN"/>
    <property type="match status" value="1"/>
</dbReference>
<dbReference type="CDD" id="cd01144">
    <property type="entry name" value="BtuF"/>
    <property type="match status" value="1"/>
</dbReference>
<dbReference type="EMBL" id="JACHIR010000001">
    <property type="protein sequence ID" value="MBB5890583.1"/>
    <property type="molecule type" value="Genomic_DNA"/>
</dbReference>
<sequence>MRIVSLLPAATDLVAELGLLPQLVGRTHECDWPQGEIDAVPVVTASEITEGMDSREISETVHHGSSIYTLDTNLLRELKPDVVLTQDLCDVCALSYRPVSEAVRKLDTDVTVLSLEPRTLHEVLDCLRTLGEVLGAEDVARQRIGDLNKRLEAVRAKVAGKPRPRVAAIEWLDPVWPAGHWVPEQIAYAGGTPLLAEPGEHTRPIEWRQVVDAEPDILVLMPCGFTPAKTRQELDRLKGFDAVDRRYIVDGSAYFNRPGPRVVDGVELLARLFHQVE</sequence>